<reference evidence="1 2" key="1">
    <citation type="journal article" date="2008" name="Nature">
        <title>The genome of the model beetle and pest Tribolium castaneum.</title>
        <authorList>
            <consortium name="Tribolium Genome Sequencing Consortium"/>
            <person name="Richards S."/>
            <person name="Gibbs R.A."/>
            <person name="Weinstock G.M."/>
            <person name="Brown S.J."/>
            <person name="Denell R."/>
            <person name="Beeman R.W."/>
            <person name="Gibbs R."/>
            <person name="Beeman R.W."/>
            <person name="Brown S.J."/>
            <person name="Bucher G."/>
            <person name="Friedrich M."/>
            <person name="Grimmelikhuijzen C.J."/>
            <person name="Klingler M."/>
            <person name="Lorenzen M."/>
            <person name="Richards S."/>
            <person name="Roth S."/>
            <person name="Schroder R."/>
            <person name="Tautz D."/>
            <person name="Zdobnov E.M."/>
            <person name="Muzny D."/>
            <person name="Gibbs R.A."/>
            <person name="Weinstock G.M."/>
            <person name="Attaway T."/>
            <person name="Bell S."/>
            <person name="Buhay C.J."/>
            <person name="Chandrabose M.N."/>
            <person name="Chavez D."/>
            <person name="Clerk-Blankenburg K.P."/>
            <person name="Cree A."/>
            <person name="Dao M."/>
            <person name="Davis C."/>
            <person name="Chacko J."/>
            <person name="Dinh H."/>
            <person name="Dugan-Rocha S."/>
            <person name="Fowler G."/>
            <person name="Garner T.T."/>
            <person name="Garnes J."/>
            <person name="Gnirke A."/>
            <person name="Hawes A."/>
            <person name="Hernandez J."/>
            <person name="Hines S."/>
            <person name="Holder M."/>
            <person name="Hume J."/>
            <person name="Jhangiani S.N."/>
            <person name="Joshi V."/>
            <person name="Khan Z.M."/>
            <person name="Jackson L."/>
            <person name="Kovar C."/>
            <person name="Kowis A."/>
            <person name="Lee S."/>
            <person name="Lewis L.R."/>
            <person name="Margolis J."/>
            <person name="Morgan M."/>
            <person name="Nazareth L.V."/>
            <person name="Nguyen N."/>
            <person name="Okwuonu G."/>
            <person name="Parker D."/>
            <person name="Richards S."/>
            <person name="Ruiz S.J."/>
            <person name="Santibanez J."/>
            <person name="Savard J."/>
            <person name="Scherer S.E."/>
            <person name="Schneider B."/>
            <person name="Sodergren E."/>
            <person name="Tautz D."/>
            <person name="Vattahil S."/>
            <person name="Villasana D."/>
            <person name="White C.S."/>
            <person name="Wright R."/>
            <person name="Park Y."/>
            <person name="Beeman R.W."/>
            <person name="Lord J."/>
            <person name="Oppert B."/>
            <person name="Lorenzen M."/>
            <person name="Brown S."/>
            <person name="Wang L."/>
            <person name="Savard J."/>
            <person name="Tautz D."/>
            <person name="Richards S."/>
            <person name="Weinstock G."/>
            <person name="Gibbs R.A."/>
            <person name="Liu Y."/>
            <person name="Worley K."/>
            <person name="Weinstock G."/>
            <person name="Elsik C.G."/>
            <person name="Reese J.T."/>
            <person name="Elhaik E."/>
            <person name="Landan G."/>
            <person name="Graur D."/>
            <person name="Arensburger P."/>
            <person name="Atkinson P."/>
            <person name="Beeman R.W."/>
            <person name="Beidler J."/>
            <person name="Brown S.J."/>
            <person name="Demuth J.P."/>
            <person name="Drury D.W."/>
            <person name="Du Y.Z."/>
            <person name="Fujiwara H."/>
            <person name="Lorenzen M."/>
            <person name="Maselli V."/>
            <person name="Osanai M."/>
            <person name="Park Y."/>
            <person name="Robertson H.M."/>
            <person name="Tu Z."/>
            <person name="Wang J.J."/>
            <person name="Wang S."/>
            <person name="Richards S."/>
            <person name="Song H."/>
            <person name="Zhang L."/>
            <person name="Sodergren E."/>
            <person name="Werner D."/>
            <person name="Stanke M."/>
            <person name="Morgenstern B."/>
            <person name="Solovyev V."/>
            <person name="Kosarev P."/>
            <person name="Brown G."/>
            <person name="Chen H.C."/>
            <person name="Ermolaeva O."/>
            <person name="Hlavina W."/>
            <person name="Kapustin Y."/>
            <person name="Kiryutin B."/>
            <person name="Kitts P."/>
            <person name="Maglott D."/>
            <person name="Pruitt K."/>
            <person name="Sapojnikov V."/>
            <person name="Souvorov A."/>
            <person name="Mackey A.J."/>
            <person name="Waterhouse R.M."/>
            <person name="Wyder S."/>
            <person name="Zdobnov E.M."/>
            <person name="Zdobnov E.M."/>
            <person name="Wyder S."/>
            <person name="Kriventseva E.V."/>
            <person name="Kadowaki T."/>
            <person name="Bork P."/>
            <person name="Aranda M."/>
            <person name="Bao R."/>
            <person name="Beermann A."/>
            <person name="Berns N."/>
            <person name="Bolognesi R."/>
            <person name="Bonneton F."/>
            <person name="Bopp D."/>
            <person name="Brown S.J."/>
            <person name="Bucher G."/>
            <person name="Butts T."/>
            <person name="Chaumot A."/>
            <person name="Denell R.E."/>
            <person name="Ferrier D.E."/>
            <person name="Friedrich M."/>
            <person name="Gordon C.M."/>
            <person name="Jindra M."/>
            <person name="Klingler M."/>
            <person name="Lan Q."/>
            <person name="Lattorff H.M."/>
            <person name="Laudet V."/>
            <person name="von Levetsow C."/>
            <person name="Liu Z."/>
            <person name="Lutz R."/>
            <person name="Lynch J.A."/>
            <person name="da Fonseca R.N."/>
            <person name="Posnien N."/>
            <person name="Reuter R."/>
            <person name="Roth S."/>
            <person name="Savard J."/>
            <person name="Schinko J.B."/>
            <person name="Schmitt C."/>
            <person name="Schoppmeier M."/>
            <person name="Schroder R."/>
            <person name="Shippy T.D."/>
            <person name="Simonnet F."/>
            <person name="Marques-Souza H."/>
            <person name="Tautz D."/>
            <person name="Tomoyasu Y."/>
            <person name="Trauner J."/>
            <person name="Van der Zee M."/>
            <person name="Vervoort M."/>
            <person name="Wittkopp N."/>
            <person name="Wimmer E.A."/>
            <person name="Yang X."/>
            <person name="Jones A.K."/>
            <person name="Sattelle D.B."/>
            <person name="Ebert P.R."/>
            <person name="Nelson D."/>
            <person name="Scott J.G."/>
            <person name="Beeman R.W."/>
            <person name="Muthukrishnan S."/>
            <person name="Kramer K.J."/>
            <person name="Arakane Y."/>
            <person name="Beeman R.W."/>
            <person name="Zhu Q."/>
            <person name="Hogenkamp D."/>
            <person name="Dixit R."/>
            <person name="Oppert B."/>
            <person name="Jiang H."/>
            <person name="Zou Z."/>
            <person name="Marshall J."/>
            <person name="Elpidina E."/>
            <person name="Vinokurov K."/>
            <person name="Oppert C."/>
            <person name="Zou Z."/>
            <person name="Evans J."/>
            <person name="Lu Z."/>
            <person name="Zhao P."/>
            <person name="Sumathipala N."/>
            <person name="Altincicek B."/>
            <person name="Vilcinskas A."/>
            <person name="Williams M."/>
            <person name="Hultmark D."/>
            <person name="Hetru C."/>
            <person name="Jiang H."/>
            <person name="Grimmelikhuijzen C.J."/>
            <person name="Hauser F."/>
            <person name="Cazzamali G."/>
            <person name="Williamson M."/>
            <person name="Park Y."/>
            <person name="Li B."/>
            <person name="Tanaka Y."/>
            <person name="Predel R."/>
            <person name="Neupert S."/>
            <person name="Schachtner J."/>
            <person name="Verleyen P."/>
            <person name="Raible F."/>
            <person name="Bork P."/>
            <person name="Friedrich M."/>
            <person name="Walden K.K."/>
            <person name="Robertson H.M."/>
            <person name="Angeli S."/>
            <person name="Foret S."/>
            <person name="Bucher G."/>
            <person name="Schuetz S."/>
            <person name="Maleszka R."/>
            <person name="Wimmer E.A."/>
            <person name="Beeman R.W."/>
            <person name="Lorenzen M."/>
            <person name="Tomoyasu Y."/>
            <person name="Miller S.C."/>
            <person name="Grossmann D."/>
            <person name="Bucher G."/>
        </authorList>
    </citation>
    <scope>NUCLEOTIDE SEQUENCE [LARGE SCALE GENOMIC DNA]</scope>
    <source>
        <strain evidence="1 2">Georgia GA2</strain>
    </source>
</reference>
<name>A0A139WCA4_TRICA</name>
<dbReference type="AlphaFoldDB" id="A0A139WCA4"/>
<sequence length="34" mass="4049">MIYVRVASFSDERAETSMRPFCRINDNNDNNRLI</sequence>
<evidence type="ECO:0000313" key="2">
    <source>
        <dbReference type="Proteomes" id="UP000007266"/>
    </source>
</evidence>
<organism evidence="1 2">
    <name type="scientific">Tribolium castaneum</name>
    <name type="common">Red flour beetle</name>
    <dbReference type="NCBI Taxonomy" id="7070"/>
    <lineage>
        <taxon>Eukaryota</taxon>
        <taxon>Metazoa</taxon>
        <taxon>Ecdysozoa</taxon>
        <taxon>Arthropoda</taxon>
        <taxon>Hexapoda</taxon>
        <taxon>Insecta</taxon>
        <taxon>Pterygota</taxon>
        <taxon>Neoptera</taxon>
        <taxon>Endopterygota</taxon>
        <taxon>Coleoptera</taxon>
        <taxon>Polyphaga</taxon>
        <taxon>Cucujiformia</taxon>
        <taxon>Tenebrionidae</taxon>
        <taxon>Tenebrionidae incertae sedis</taxon>
        <taxon>Tribolium</taxon>
    </lineage>
</organism>
<evidence type="ECO:0000313" key="1">
    <source>
        <dbReference type="EMBL" id="KYB25534.1"/>
    </source>
</evidence>
<keyword evidence="2" id="KW-1185">Reference proteome</keyword>
<gene>
    <name evidence="1" type="primary">AUGUSTUS-3.0.2_34307</name>
    <name evidence="1" type="ORF">TcasGA2_TC034307</name>
</gene>
<reference evidence="1 2" key="2">
    <citation type="journal article" date="2010" name="Nucleic Acids Res.">
        <title>BeetleBase in 2010: revisions to provide comprehensive genomic information for Tribolium castaneum.</title>
        <authorList>
            <person name="Kim H.S."/>
            <person name="Murphy T."/>
            <person name="Xia J."/>
            <person name="Caragea D."/>
            <person name="Park Y."/>
            <person name="Beeman R.W."/>
            <person name="Lorenzen M.D."/>
            <person name="Butcher S."/>
            <person name="Manak J.R."/>
            <person name="Brown S.J."/>
        </authorList>
    </citation>
    <scope>GENOME REANNOTATION</scope>
    <source>
        <strain evidence="1 2">Georgia GA2</strain>
    </source>
</reference>
<protein>
    <submittedName>
        <fullName evidence="1">Uncharacterized protein</fullName>
    </submittedName>
</protein>
<accession>A0A139WCA4</accession>
<dbReference type="InParanoid" id="A0A139WCA4"/>
<dbReference type="Proteomes" id="UP000007266">
    <property type="component" value="Linkage group 9"/>
</dbReference>
<dbReference type="EMBL" id="KQ971371">
    <property type="protein sequence ID" value="KYB25534.1"/>
    <property type="molecule type" value="Genomic_DNA"/>
</dbReference>
<proteinExistence type="predicted"/>